<dbReference type="SUPFAM" id="SSF53448">
    <property type="entry name" value="Nucleotide-diphospho-sugar transferases"/>
    <property type="match status" value="1"/>
</dbReference>
<gene>
    <name evidence="1" type="ORF">V1264_018747</name>
</gene>
<dbReference type="AlphaFoldDB" id="A0AAN9BIT6"/>
<dbReference type="Proteomes" id="UP001374579">
    <property type="component" value="Unassembled WGS sequence"/>
</dbReference>
<dbReference type="InterPro" id="IPR007577">
    <property type="entry name" value="GlycoTrfase_DXD_sugar-bd_CS"/>
</dbReference>
<dbReference type="InterPro" id="IPR029044">
    <property type="entry name" value="Nucleotide-diphossugar_trans"/>
</dbReference>
<keyword evidence="2" id="KW-1185">Reference proteome</keyword>
<name>A0AAN9BIT6_9CAEN</name>
<organism evidence="1 2">
    <name type="scientific">Littorina saxatilis</name>
    <dbReference type="NCBI Taxonomy" id="31220"/>
    <lineage>
        <taxon>Eukaryota</taxon>
        <taxon>Metazoa</taxon>
        <taxon>Spiralia</taxon>
        <taxon>Lophotrochozoa</taxon>
        <taxon>Mollusca</taxon>
        <taxon>Gastropoda</taxon>
        <taxon>Caenogastropoda</taxon>
        <taxon>Littorinimorpha</taxon>
        <taxon>Littorinoidea</taxon>
        <taxon>Littorinidae</taxon>
        <taxon>Littorina</taxon>
    </lineage>
</organism>
<comment type="caution">
    <text evidence="1">The sequence shown here is derived from an EMBL/GenBank/DDBJ whole genome shotgun (WGS) entry which is preliminary data.</text>
</comment>
<reference evidence="1 2" key="1">
    <citation type="submission" date="2024-02" db="EMBL/GenBank/DDBJ databases">
        <title>Chromosome-scale genome assembly of the rough periwinkle Littorina saxatilis.</title>
        <authorList>
            <person name="De Jode A."/>
            <person name="Faria R."/>
            <person name="Formenti G."/>
            <person name="Sims Y."/>
            <person name="Smith T.P."/>
            <person name="Tracey A."/>
            <person name="Wood J.M.D."/>
            <person name="Zagrodzka Z.B."/>
            <person name="Johannesson K."/>
            <person name="Butlin R.K."/>
            <person name="Leder E.H."/>
        </authorList>
    </citation>
    <scope>NUCLEOTIDE SEQUENCE [LARGE SCALE GENOMIC DNA]</scope>
    <source>
        <strain evidence="1">Snail1</strain>
        <tissue evidence="1">Muscle</tissue>
    </source>
</reference>
<dbReference type="EMBL" id="JBAMIC010000008">
    <property type="protein sequence ID" value="KAK7103960.1"/>
    <property type="molecule type" value="Genomic_DNA"/>
</dbReference>
<proteinExistence type="predicted"/>
<sequence>MVNILSALYVAGFERVFLHLEGEEPRGRWWEEVKKERNVTVMKAVRPSSVFQTKVDVVQHVSDVLRYITVYKYGGAYQDFDVIWATRLPDSLLAYPTVAGMEWVQEDKGWPESFNLGVILARPRAQWLRHYIETHTDFRDNDWGFNSLRMSYKTYELYPHQLQLDRKLQVICCAGTCHPAWEKPDYRRNGISDKRPTMPFSWQEVRAVHVTCPKPHPSLTSPNAVKIGKDMFVEIGRNVLIKSGRQHLIS</sequence>
<evidence type="ECO:0000313" key="2">
    <source>
        <dbReference type="Proteomes" id="UP001374579"/>
    </source>
</evidence>
<protein>
    <submittedName>
        <fullName evidence="1">Uncharacterized protein</fullName>
    </submittedName>
</protein>
<evidence type="ECO:0000313" key="1">
    <source>
        <dbReference type="EMBL" id="KAK7103960.1"/>
    </source>
</evidence>
<accession>A0AAN9BIT6</accession>
<dbReference type="Pfam" id="PF04488">
    <property type="entry name" value="Gly_transf_sug"/>
    <property type="match status" value="1"/>
</dbReference>
<dbReference type="PANTHER" id="PTHR46830:SF1">
    <property type="entry name" value="ALPHA-1,4-N-ACETYLGLUCOSAMINYLTRANSFERASE"/>
    <property type="match status" value="1"/>
</dbReference>
<dbReference type="PANTHER" id="PTHR46830">
    <property type="entry name" value="TRANSFERASE, PUTATIVE-RELATED"/>
    <property type="match status" value="1"/>
</dbReference>
<dbReference type="Gene3D" id="3.90.550.20">
    <property type="match status" value="1"/>
</dbReference>